<reference evidence="2" key="1">
    <citation type="submission" date="2021-02" db="EMBL/GenBank/DDBJ databases">
        <authorList>
            <person name="Nowell W R."/>
        </authorList>
    </citation>
    <scope>NUCLEOTIDE SEQUENCE</scope>
</reference>
<dbReference type="AlphaFoldDB" id="A0A8S2UEG8"/>
<evidence type="ECO:0000313" key="2">
    <source>
        <dbReference type="EMBL" id="CAF4339874.1"/>
    </source>
</evidence>
<sequence length="81" mass="9078">VHFFSEQKRQLKAQQKAQKAAVTPAPTTKSDQPAAAAAAATENDDQDIDPNEYYKMRLHHIQQLKKAGETVYPHKYNVSIA</sequence>
<evidence type="ECO:0000313" key="3">
    <source>
        <dbReference type="Proteomes" id="UP000676336"/>
    </source>
</evidence>
<feature type="non-terminal residue" evidence="2">
    <location>
        <position position="1"/>
    </location>
</feature>
<accession>A0A8S2UEG8</accession>
<comment type="caution">
    <text evidence="2">The sequence shown here is derived from an EMBL/GenBank/DDBJ whole genome shotgun (WGS) entry which is preliminary data.</text>
</comment>
<protein>
    <submittedName>
        <fullName evidence="2">Uncharacterized protein</fullName>
    </submittedName>
</protein>
<evidence type="ECO:0000256" key="1">
    <source>
        <dbReference type="SAM" id="MobiDB-lite"/>
    </source>
</evidence>
<feature type="compositionally biased region" description="Low complexity" evidence="1">
    <location>
        <begin position="12"/>
        <end position="40"/>
    </location>
</feature>
<gene>
    <name evidence="2" type="ORF">SMN809_LOCUS27752</name>
</gene>
<dbReference type="EMBL" id="CAJOBI010044305">
    <property type="protein sequence ID" value="CAF4339874.1"/>
    <property type="molecule type" value="Genomic_DNA"/>
</dbReference>
<organism evidence="2 3">
    <name type="scientific">Rotaria magnacalcarata</name>
    <dbReference type="NCBI Taxonomy" id="392030"/>
    <lineage>
        <taxon>Eukaryota</taxon>
        <taxon>Metazoa</taxon>
        <taxon>Spiralia</taxon>
        <taxon>Gnathifera</taxon>
        <taxon>Rotifera</taxon>
        <taxon>Eurotatoria</taxon>
        <taxon>Bdelloidea</taxon>
        <taxon>Philodinida</taxon>
        <taxon>Philodinidae</taxon>
        <taxon>Rotaria</taxon>
    </lineage>
</organism>
<proteinExistence type="predicted"/>
<dbReference type="Proteomes" id="UP000676336">
    <property type="component" value="Unassembled WGS sequence"/>
</dbReference>
<feature type="region of interest" description="Disordered" evidence="1">
    <location>
        <begin position="1"/>
        <end position="49"/>
    </location>
</feature>
<feature type="non-terminal residue" evidence="2">
    <location>
        <position position="81"/>
    </location>
</feature>
<name>A0A8S2UEG8_9BILA</name>